<keyword evidence="1" id="KW-0240">DNA-directed RNA polymerase</keyword>
<organism evidence="1 2">
    <name type="scientific">Lacticaseibacillus hegangensis</name>
    <dbReference type="NCBI Taxonomy" id="2486010"/>
    <lineage>
        <taxon>Bacteria</taxon>
        <taxon>Bacillati</taxon>
        <taxon>Bacillota</taxon>
        <taxon>Bacilli</taxon>
        <taxon>Lactobacillales</taxon>
        <taxon>Lactobacillaceae</taxon>
        <taxon>Lacticaseibacillus</taxon>
    </lineage>
</organism>
<name>A0ABW4CZ36_9LACO</name>
<dbReference type="EMBL" id="JBHTOK010000073">
    <property type="protein sequence ID" value="MFD1441678.1"/>
    <property type="molecule type" value="Genomic_DNA"/>
</dbReference>
<keyword evidence="1" id="KW-0804">Transcription</keyword>
<dbReference type="GO" id="GO:0000428">
    <property type="term" value="C:DNA-directed RNA polymerase complex"/>
    <property type="evidence" value="ECO:0007669"/>
    <property type="project" value="UniProtKB-KW"/>
</dbReference>
<dbReference type="Proteomes" id="UP001597212">
    <property type="component" value="Unassembled WGS sequence"/>
</dbReference>
<keyword evidence="2" id="KW-1185">Reference proteome</keyword>
<evidence type="ECO:0000313" key="1">
    <source>
        <dbReference type="EMBL" id="MFD1441678.1"/>
    </source>
</evidence>
<sequence>MDRYAYVEVPRERWLYADRTMKKWMGWLLSDHSAYLAEEASSERPGPLLPEMTPADIDEKLQDAWTNSQPVAIQLTALYDGRTLPLIEGAVVGSTNGQVTLMNKDTGKMRTLSTADMRHVDIIKPEHWWAA</sequence>
<protein>
    <submittedName>
        <fullName evidence="1">DNA-directed RNA polymerase subunit beta</fullName>
    </submittedName>
</protein>
<proteinExistence type="predicted"/>
<accession>A0ABW4CZ36</accession>
<gene>
    <name evidence="1" type="ORF">ACFQ5K_09860</name>
</gene>
<comment type="caution">
    <text evidence="1">The sequence shown here is derived from an EMBL/GenBank/DDBJ whole genome shotgun (WGS) entry which is preliminary data.</text>
</comment>
<reference evidence="2" key="1">
    <citation type="journal article" date="2019" name="Int. J. Syst. Evol. Microbiol.">
        <title>The Global Catalogue of Microorganisms (GCM) 10K type strain sequencing project: providing services to taxonomists for standard genome sequencing and annotation.</title>
        <authorList>
            <consortium name="The Broad Institute Genomics Platform"/>
            <consortium name="The Broad Institute Genome Sequencing Center for Infectious Disease"/>
            <person name="Wu L."/>
            <person name="Ma J."/>
        </authorList>
    </citation>
    <scope>NUCLEOTIDE SEQUENCE [LARGE SCALE GENOMIC DNA]</scope>
    <source>
        <strain evidence="2">CCM 8912</strain>
    </source>
</reference>
<dbReference type="RefSeq" id="WP_125756201.1">
    <property type="nucleotide sequence ID" value="NZ_JBHTOK010000073.1"/>
</dbReference>
<evidence type="ECO:0000313" key="2">
    <source>
        <dbReference type="Proteomes" id="UP001597212"/>
    </source>
</evidence>